<name>A0A8J4SWU6_9STRA</name>
<protein>
    <submittedName>
        <fullName evidence="1">Uncharacterized protein</fullName>
    </submittedName>
</protein>
<dbReference type="InterPro" id="IPR020568">
    <property type="entry name" value="Ribosomal_Su5_D2-typ_SF"/>
</dbReference>
<comment type="caution">
    <text evidence="1">The sequence shown here is derived from an EMBL/GenBank/DDBJ whole genome shotgun (WGS) entry which is preliminary data.</text>
</comment>
<reference evidence="1" key="2">
    <citation type="submission" date="2020-02" db="EMBL/GenBank/DDBJ databases">
        <authorList>
            <person name="Studholme D.J."/>
        </authorList>
    </citation>
    <scope>NUCLEOTIDE SEQUENCE</scope>
    <source>
        <strain evidence="1">00238/432</strain>
    </source>
</reference>
<dbReference type="Gene3D" id="3.30.230.80">
    <property type="match status" value="1"/>
</dbReference>
<organism evidence="1 2">
    <name type="scientific">Phytophthora kernoviae 00238/432</name>
    <dbReference type="NCBI Taxonomy" id="1284355"/>
    <lineage>
        <taxon>Eukaryota</taxon>
        <taxon>Sar</taxon>
        <taxon>Stramenopiles</taxon>
        <taxon>Oomycota</taxon>
        <taxon>Peronosporomycetes</taxon>
        <taxon>Peronosporales</taxon>
        <taxon>Peronosporaceae</taxon>
        <taxon>Phytophthora</taxon>
    </lineage>
</organism>
<sequence length="657" mass="75422">MLISEKAENILPDWAFFVKCLIWTDELQPTASREHFYENEKLEDVRFELGDALRKGLADMAESQTERLQKLIRLHALSMKALAVQDQEFYAMIHRWLPFESTRGHRELGELMSEGETLYFTTTVDEYRQIHHVASAQSMLVINGGYIYDSDLMAMLPLAVQDAQTERLQPDEVSMSFTDVPPAERNQYYDALRLADSALQRFRCRAEVKGFKPADLPVLFTLSQESSTLRALEKASEESTELFSSVLGSLSSGISSAGYSTLYLNINNPIIQRVLTSPDAQMTPIAIEMLYVNALMMGHYAMNRQELETEMDFEDLMDEAYGLPNGTAKLGMLEEAARVADVNGLEEEAYEARSEIVETATFCGYPMKALIAFSWQLGKFDQQPERYDEETLMWSYKWILGELSSFPEVSRDKMMELLEDFGRRFKSFGYSERSYWYYRFRISMDLGDLEEAGNSYTKFRSLDRDFMSDCEACEQDEIMRYWILAGDDEKVLEAAKPILKGRMSCAEIPHLTLSEILMPLYRLGKKDEADKYQPKGYRLIKGHNDFVQSFAEQMDYLARTNPAKGIDVLEESLVLAMDHEDPFAKMMFYARAAQLLRRWADESPGYRLRLPASFPYEGDTADLHKLADYFGAYAKSVADKYDQRNGNQHVSSMLSEV</sequence>
<proteinExistence type="predicted"/>
<evidence type="ECO:0000313" key="1">
    <source>
        <dbReference type="EMBL" id="KAF4324836.1"/>
    </source>
</evidence>
<dbReference type="AlphaFoldDB" id="A0A8J4SWU6"/>
<dbReference type="SUPFAM" id="SSF54211">
    <property type="entry name" value="Ribosomal protein S5 domain 2-like"/>
    <property type="match status" value="1"/>
</dbReference>
<gene>
    <name evidence="1" type="ORF">G195_001049</name>
</gene>
<dbReference type="EMBL" id="AOFI03000013">
    <property type="protein sequence ID" value="KAF4324836.1"/>
    <property type="molecule type" value="Genomic_DNA"/>
</dbReference>
<accession>A0A8J4SWU6</accession>
<evidence type="ECO:0000313" key="2">
    <source>
        <dbReference type="Proteomes" id="UP000702964"/>
    </source>
</evidence>
<dbReference type="Proteomes" id="UP000702964">
    <property type="component" value="Unassembled WGS sequence"/>
</dbReference>
<reference evidence="1" key="1">
    <citation type="journal article" date="2015" name="Genom Data">
        <title>Draft genome sequences of Phytophthora kernoviae and Phytophthora ramorum lineage EU2 from Scotland.</title>
        <authorList>
            <person name="Sambles C."/>
            <person name="Schlenzig A."/>
            <person name="O'Neill P."/>
            <person name="Grant M."/>
            <person name="Studholme D.J."/>
        </authorList>
    </citation>
    <scope>NUCLEOTIDE SEQUENCE</scope>
    <source>
        <strain evidence="1">00238/432</strain>
    </source>
</reference>